<dbReference type="OrthoDB" id="264096at2"/>
<dbReference type="EMBL" id="QLTK01000001">
    <property type="protein sequence ID" value="RAS38798.1"/>
    <property type="molecule type" value="Genomic_DNA"/>
</dbReference>
<evidence type="ECO:0000313" key="2">
    <source>
        <dbReference type="Proteomes" id="UP000248918"/>
    </source>
</evidence>
<protein>
    <submittedName>
        <fullName evidence="1">Uncharacterized protein</fullName>
    </submittedName>
</protein>
<proteinExistence type="predicted"/>
<dbReference type="Proteomes" id="UP000248918">
    <property type="component" value="Unassembled WGS sequence"/>
</dbReference>
<organism evidence="1 2">
    <name type="scientific">Paraburkholderia bryophila</name>
    <dbReference type="NCBI Taxonomy" id="420952"/>
    <lineage>
        <taxon>Bacteria</taxon>
        <taxon>Pseudomonadati</taxon>
        <taxon>Pseudomonadota</taxon>
        <taxon>Betaproteobacteria</taxon>
        <taxon>Burkholderiales</taxon>
        <taxon>Burkholderiaceae</taxon>
        <taxon>Paraburkholderia</taxon>
    </lineage>
</organism>
<dbReference type="RefSeq" id="WP_111928834.1">
    <property type="nucleotide sequence ID" value="NZ_CADFFP010000004.1"/>
</dbReference>
<name>A0A329CWK9_9BURK</name>
<evidence type="ECO:0000313" key="1">
    <source>
        <dbReference type="EMBL" id="RAS38798.1"/>
    </source>
</evidence>
<dbReference type="AlphaFoldDB" id="A0A329CWK9"/>
<comment type="caution">
    <text evidence="1">The sequence shown here is derived from an EMBL/GenBank/DDBJ whole genome shotgun (WGS) entry which is preliminary data.</text>
</comment>
<reference evidence="1 2" key="1">
    <citation type="submission" date="2018-06" db="EMBL/GenBank/DDBJ databases">
        <title>Genomic Encyclopedia of Type Strains, Phase III (KMG-III): the genomes of soil and plant-associated and newly described type strains.</title>
        <authorList>
            <person name="Whitman W."/>
        </authorList>
    </citation>
    <scope>NUCLEOTIDE SEQUENCE [LARGE SCALE GENOMIC DNA]</scope>
    <source>
        <strain evidence="1 2">LMG 23644</strain>
    </source>
</reference>
<accession>A0A329CWK9</accession>
<gene>
    <name evidence="1" type="ORF">BX591_101127</name>
</gene>
<sequence length="430" mass="46574">MLVDGLGGHIVNAVESVVQTVLYDGFLPNASRLASTNNLRRWPSGGVYPRAYAEVSGNDPWVTQSECLLRGNAQTRVAVRPGFLQITGRLALAAQHEAELAALRPGAGEPVWRAVPGLDVDGRRYTSRQEALERHIAVPVQRLADLLTAPRETAFSFAASGELEPLVDRQGTVHGALRRTRAALQGRVELSASSVAGGVYRLRARIVNETPLCRVRSMSHDAASLHALVSCHTVLTIEHGAWISSRYPPDELAACSAACRNIGVWPVLIGDEQRCDTMLAAPVVLDDFPRIEPDRTGASFDARPPLASVRVAGGEVHVGDQVRLRPRGRADIFDIALSGMIATVESIERDIDEHVHVAVRFDDDPGHDAGMPHLPAQRFFFGADEIEPLEAAQGGGKRAHTLSVIRHVEARVQGVGSRPGAWRERRVNPS</sequence>